<protein>
    <submittedName>
        <fullName evidence="2">Uncharacterized protein</fullName>
    </submittedName>
</protein>
<proteinExistence type="predicted"/>
<feature type="compositionally biased region" description="Polar residues" evidence="1">
    <location>
        <begin position="62"/>
        <end position="71"/>
    </location>
</feature>
<organism evidence="2 3">
    <name type="scientific">Paenibacillus algicola</name>
    <dbReference type="NCBI Taxonomy" id="2565926"/>
    <lineage>
        <taxon>Bacteria</taxon>
        <taxon>Bacillati</taxon>
        <taxon>Bacillota</taxon>
        <taxon>Bacilli</taxon>
        <taxon>Bacillales</taxon>
        <taxon>Paenibacillaceae</taxon>
        <taxon>Paenibacillus</taxon>
    </lineage>
</organism>
<name>A0A4P8XLY4_9BACL</name>
<dbReference type="OrthoDB" id="2664296at2"/>
<dbReference type="Proteomes" id="UP000300879">
    <property type="component" value="Chromosome"/>
</dbReference>
<evidence type="ECO:0000313" key="2">
    <source>
        <dbReference type="EMBL" id="QCT03776.1"/>
    </source>
</evidence>
<evidence type="ECO:0000256" key="1">
    <source>
        <dbReference type="SAM" id="MobiDB-lite"/>
    </source>
</evidence>
<keyword evidence="3" id="KW-1185">Reference proteome</keyword>
<sequence>MKTNKTRWKLKPERCKKVAYKPGSIGPSVIATAIKDAYKDIVRKGYIPNRRERKALDRMPGRSSQKFYAQG</sequence>
<reference evidence="2 3" key="1">
    <citation type="submission" date="2019-05" db="EMBL/GenBank/DDBJ databases">
        <authorList>
            <person name="Chen C."/>
        </authorList>
    </citation>
    <scope>NUCLEOTIDE SEQUENCE [LARGE SCALE GENOMIC DNA]</scope>
    <source>
        <strain evidence="2 3">HB172198</strain>
    </source>
</reference>
<dbReference type="EMBL" id="CP040396">
    <property type="protein sequence ID" value="QCT03776.1"/>
    <property type="molecule type" value="Genomic_DNA"/>
</dbReference>
<accession>A0A4P8XLY4</accession>
<dbReference type="KEGG" id="palo:E6C60_3065"/>
<dbReference type="RefSeq" id="WP_138226599.1">
    <property type="nucleotide sequence ID" value="NZ_CP040396.1"/>
</dbReference>
<feature type="region of interest" description="Disordered" evidence="1">
    <location>
        <begin position="52"/>
        <end position="71"/>
    </location>
</feature>
<dbReference type="AlphaFoldDB" id="A0A4P8XLY4"/>
<gene>
    <name evidence="2" type="ORF">E6C60_3065</name>
</gene>
<evidence type="ECO:0000313" key="3">
    <source>
        <dbReference type="Proteomes" id="UP000300879"/>
    </source>
</evidence>